<evidence type="ECO:0000313" key="1">
    <source>
        <dbReference type="EMBL" id="JAD70622.1"/>
    </source>
</evidence>
<dbReference type="EMBL" id="GBRH01227273">
    <property type="protein sequence ID" value="JAD70622.1"/>
    <property type="molecule type" value="Transcribed_RNA"/>
</dbReference>
<dbReference type="AlphaFoldDB" id="A0A0A9CGL9"/>
<organism evidence="1">
    <name type="scientific">Arundo donax</name>
    <name type="common">Giant reed</name>
    <name type="synonym">Donax arundinaceus</name>
    <dbReference type="NCBI Taxonomy" id="35708"/>
    <lineage>
        <taxon>Eukaryota</taxon>
        <taxon>Viridiplantae</taxon>
        <taxon>Streptophyta</taxon>
        <taxon>Embryophyta</taxon>
        <taxon>Tracheophyta</taxon>
        <taxon>Spermatophyta</taxon>
        <taxon>Magnoliopsida</taxon>
        <taxon>Liliopsida</taxon>
        <taxon>Poales</taxon>
        <taxon>Poaceae</taxon>
        <taxon>PACMAD clade</taxon>
        <taxon>Arundinoideae</taxon>
        <taxon>Arundineae</taxon>
        <taxon>Arundo</taxon>
    </lineage>
</organism>
<proteinExistence type="predicted"/>
<reference evidence="1" key="2">
    <citation type="journal article" date="2015" name="Data Brief">
        <title>Shoot transcriptome of the giant reed, Arundo donax.</title>
        <authorList>
            <person name="Barrero R.A."/>
            <person name="Guerrero F.D."/>
            <person name="Moolhuijzen P."/>
            <person name="Goolsby J.A."/>
            <person name="Tidwell J."/>
            <person name="Bellgard S.E."/>
            <person name="Bellgard M.I."/>
        </authorList>
    </citation>
    <scope>NUCLEOTIDE SEQUENCE</scope>
    <source>
        <tissue evidence="1">Shoot tissue taken approximately 20 cm above the soil surface</tissue>
    </source>
</reference>
<name>A0A0A9CGL9_ARUDO</name>
<accession>A0A0A9CGL9</accession>
<protein>
    <submittedName>
        <fullName evidence="1">Uncharacterized protein</fullName>
    </submittedName>
</protein>
<sequence>MQPYLFIISTVQYKDLLNIELAMVPFLE</sequence>
<reference evidence="1" key="1">
    <citation type="submission" date="2014-09" db="EMBL/GenBank/DDBJ databases">
        <authorList>
            <person name="Magalhaes I.L.F."/>
            <person name="Oliveira U."/>
            <person name="Santos F.R."/>
            <person name="Vidigal T.H.D.A."/>
            <person name="Brescovit A.D."/>
            <person name="Santos A.J."/>
        </authorList>
    </citation>
    <scope>NUCLEOTIDE SEQUENCE</scope>
    <source>
        <tissue evidence="1">Shoot tissue taken approximately 20 cm above the soil surface</tissue>
    </source>
</reference>